<reference evidence="2" key="2">
    <citation type="submission" date="2010-04" db="EMBL/GenBank/DDBJ databases">
        <authorList>
            <person name="Buell R."/>
            <person name="Hamilton J."/>
            <person name="Hostetler J."/>
        </authorList>
    </citation>
    <scope>NUCLEOTIDE SEQUENCE [LARGE SCALE GENOMIC DNA]</scope>
    <source>
        <strain evidence="2">DAOM:BR144</strain>
    </source>
</reference>
<proteinExistence type="predicted"/>
<reference evidence="1" key="3">
    <citation type="submission" date="2015-02" db="UniProtKB">
        <authorList>
            <consortium name="EnsemblProtists"/>
        </authorList>
    </citation>
    <scope>IDENTIFICATION</scope>
    <source>
        <strain evidence="1">DAOM BR144</strain>
    </source>
</reference>
<dbReference type="Proteomes" id="UP000019132">
    <property type="component" value="Unassembled WGS sequence"/>
</dbReference>
<name>K3WNN9_GLOUD</name>
<dbReference type="InParanoid" id="K3WNN9"/>
<dbReference type="VEuPathDB" id="FungiDB:PYU1_G006569"/>
<evidence type="ECO:0000313" key="1">
    <source>
        <dbReference type="EnsemblProtists" id="PYU1_T006581"/>
    </source>
</evidence>
<protein>
    <submittedName>
        <fullName evidence="1">Uncharacterized protein</fullName>
    </submittedName>
</protein>
<keyword evidence="2" id="KW-1185">Reference proteome</keyword>
<accession>K3WNN9</accession>
<dbReference type="HOGENOM" id="CLU_1405083_0_0_1"/>
<sequence>MTSMRCPSGCPRTLHGKAVILNQVILPTIWYAASVFFVPKSGFQDQVRHLVRCFMSTPVELTRKSSAALPESWWRVPKTKGGLGIIDIETNIDNLQLSALVRFILQVRKNPSVIPSWASPIIQLFNEAMQPWGHDFDILYAPVTTSPNHVIARCSERWKTIGNFWHHVLYVWNTRLRPHRTGNASAFNVLSIPL</sequence>
<organism evidence="1 2">
    <name type="scientific">Globisporangium ultimum (strain ATCC 200006 / CBS 805.95 / DAOM BR144)</name>
    <name type="common">Pythium ultimum</name>
    <dbReference type="NCBI Taxonomy" id="431595"/>
    <lineage>
        <taxon>Eukaryota</taxon>
        <taxon>Sar</taxon>
        <taxon>Stramenopiles</taxon>
        <taxon>Oomycota</taxon>
        <taxon>Peronosporomycetes</taxon>
        <taxon>Pythiales</taxon>
        <taxon>Pythiaceae</taxon>
        <taxon>Globisporangium</taxon>
    </lineage>
</organism>
<dbReference type="EnsemblProtists" id="PYU1_T006581">
    <property type="protein sequence ID" value="PYU1_T006581"/>
    <property type="gene ID" value="PYU1_G006569"/>
</dbReference>
<dbReference type="EMBL" id="GL376635">
    <property type="status" value="NOT_ANNOTATED_CDS"/>
    <property type="molecule type" value="Genomic_DNA"/>
</dbReference>
<reference evidence="2" key="1">
    <citation type="journal article" date="2010" name="Genome Biol.">
        <title>Genome sequence of the necrotrophic plant pathogen Pythium ultimum reveals original pathogenicity mechanisms and effector repertoire.</title>
        <authorList>
            <person name="Levesque C.A."/>
            <person name="Brouwer H."/>
            <person name="Cano L."/>
            <person name="Hamilton J.P."/>
            <person name="Holt C."/>
            <person name="Huitema E."/>
            <person name="Raffaele S."/>
            <person name="Robideau G.P."/>
            <person name="Thines M."/>
            <person name="Win J."/>
            <person name="Zerillo M.M."/>
            <person name="Beakes G.W."/>
            <person name="Boore J.L."/>
            <person name="Busam D."/>
            <person name="Dumas B."/>
            <person name="Ferriera S."/>
            <person name="Fuerstenberg S.I."/>
            <person name="Gachon C.M."/>
            <person name="Gaulin E."/>
            <person name="Govers F."/>
            <person name="Grenville-Briggs L."/>
            <person name="Horner N."/>
            <person name="Hostetler J."/>
            <person name="Jiang R.H."/>
            <person name="Johnson J."/>
            <person name="Krajaejun T."/>
            <person name="Lin H."/>
            <person name="Meijer H.J."/>
            <person name="Moore B."/>
            <person name="Morris P."/>
            <person name="Phuntmart V."/>
            <person name="Puiu D."/>
            <person name="Shetty J."/>
            <person name="Stajich J.E."/>
            <person name="Tripathy S."/>
            <person name="Wawra S."/>
            <person name="van West P."/>
            <person name="Whitty B.R."/>
            <person name="Coutinho P.M."/>
            <person name="Henrissat B."/>
            <person name="Martin F."/>
            <person name="Thomas P.D."/>
            <person name="Tyler B.M."/>
            <person name="De Vries R.P."/>
            <person name="Kamoun S."/>
            <person name="Yandell M."/>
            <person name="Tisserat N."/>
            <person name="Buell C.R."/>
        </authorList>
    </citation>
    <scope>NUCLEOTIDE SEQUENCE</scope>
    <source>
        <strain evidence="2">DAOM:BR144</strain>
    </source>
</reference>
<evidence type="ECO:0000313" key="2">
    <source>
        <dbReference type="Proteomes" id="UP000019132"/>
    </source>
</evidence>
<dbReference type="AlphaFoldDB" id="K3WNN9"/>